<gene>
    <name evidence="1" type="ordered locus">Spica_0645</name>
</gene>
<dbReference type="RefSeq" id="WP_013968111.1">
    <property type="nucleotide sequence ID" value="NC_015732.1"/>
</dbReference>
<dbReference type="SUPFAM" id="SSF52540">
    <property type="entry name" value="P-loop containing nucleoside triphosphate hydrolases"/>
    <property type="match status" value="1"/>
</dbReference>
<organism evidence="1 2">
    <name type="scientific">Gracilinema caldarium (strain ATCC 51460 / DSM 7334 / H1)</name>
    <name type="common">Treponema caldarium</name>
    <dbReference type="NCBI Taxonomy" id="744872"/>
    <lineage>
        <taxon>Bacteria</taxon>
        <taxon>Pseudomonadati</taxon>
        <taxon>Spirochaetota</taxon>
        <taxon>Spirochaetia</taxon>
        <taxon>Spirochaetales</taxon>
        <taxon>Breznakiellaceae</taxon>
        <taxon>Gracilinema</taxon>
    </lineage>
</organism>
<name>F8EX56_GRAC1</name>
<accession>F8EX56</accession>
<dbReference type="STRING" id="744872.Spica_0645"/>
<keyword evidence="2" id="KW-1185">Reference proteome</keyword>
<evidence type="ECO:0000313" key="1">
    <source>
        <dbReference type="EMBL" id="AEJ18799.1"/>
    </source>
</evidence>
<evidence type="ECO:0000313" key="2">
    <source>
        <dbReference type="Proteomes" id="UP000000503"/>
    </source>
</evidence>
<protein>
    <submittedName>
        <fullName evidence="1">Uncharacterized protein</fullName>
    </submittedName>
</protein>
<dbReference type="HOGENOM" id="CLU_039512_1_0_12"/>
<dbReference type="InterPro" id="IPR008533">
    <property type="entry name" value="DUF815"/>
</dbReference>
<dbReference type="InterPro" id="IPR027417">
    <property type="entry name" value="P-loop_NTPase"/>
</dbReference>
<dbReference type="PANTHER" id="PTHR42935">
    <property type="entry name" value="SLR0930 PROTEIN"/>
    <property type="match status" value="1"/>
</dbReference>
<reference evidence="2" key="1">
    <citation type="journal article" date="2013" name="Stand. Genomic Sci.">
        <title>Genome sequence of the thermophilic fresh-water bacterium Spirochaeta caldaria type strain (H1(T)), reclassification of Spirochaeta caldaria, Spirochaeta stenostrepta, and Spirochaeta zuelzerae in the genus Treponema as Treponema caldaria comb. nov., Treponema stenostrepta comb. nov., and Treponema zuelzerae comb. nov., and emendation of the genus Treponema.</title>
        <authorList>
            <person name="Abt B."/>
            <person name="Goker M."/>
            <person name="Scheuner C."/>
            <person name="Han C."/>
            <person name="Lu M."/>
            <person name="Misra M."/>
            <person name="Lapidus A."/>
            <person name="Nolan M."/>
            <person name="Lucas S."/>
            <person name="Hammon N."/>
            <person name="Deshpande S."/>
            <person name="Cheng J.F."/>
            <person name="Tapia R."/>
            <person name="Goodwin L.A."/>
            <person name="Pitluck S."/>
            <person name="Liolios K."/>
            <person name="Pagani I."/>
            <person name="Ivanova N."/>
            <person name="Mavromatis K."/>
            <person name="Mikhailova N."/>
            <person name="Huntemann M."/>
            <person name="Pati A."/>
            <person name="Chen A."/>
            <person name="Palaniappan K."/>
            <person name="Land M."/>
            <person name="Hauser L."/>
            <person name="Jeffries C.D."/>
            <person name="Rohde M."/>
            <person name="Spring S."/>
            <person name="Gronow S."/>
            <person name="Detter J.C."/>
            <person name="Bristow J."/>
            <person name="Eisen J.A."/>
            <person name="Markowitz V."/>
            <person name="Hugenholtz P."/>
            <person name="Kyrpides N.C."/>
            <person name="Woyke T."/>
            <person name="Klenk H.P."/>
        </authorList>
    </citation>
    <scope>NUCLEOTIDE SEQUENCE</scope>
    <source>
        <strain evidence="2">ATCC 51460 / DSM 7334 / H1</strain>
    </source>
</reference>
<dbReference type="CDD" id="cd00009">
    <property type="entry name" value="AAA"/>
    <property type="match status" value="1"/>
</dbReference>
<dbReference type="EMBL" id="CP002868">
    <property type="protein sequence ID" value="AEJ18799.1"/>
    <property type="molecule type" value="Genomic_DNA"/>
</dbReference>
<dbReference type="PANTHER" id="PTHR42935:SF1">
    <property type="entry name" value="SLR0930 PROTEIN"/>
    <property type="match status" value="1"/>
</dbReference>
<dbReference type="Proteomes" id="UP000000503">
    <property type="component" value="Chromosome"/>
</dbReference>
<dbReference type="OrthoDB" id="9812140at2"/>
<dbReference type="eggNOG" id="COG2607">
    <property type="taxonomic scope" value="Bacteria"/>
</dbReference>
<dbReference type="Gene3D" id="3.40.50.300">
    <property type="entry name" value="P-loop containing nucleotide triphosphate hydrolases"/>
    <property type="match status" value="1"/>
</dbReference>
<dbReference type="AlphaFoldDB" id="F8EX56"/>
<dbReference type="Pfam" id="PF05673">
    <property type="entry name" value="DUF815"/>
    <property type="match status" value="1"/>
</dbReference>
<sequence>MIRTEQLSQWLLSLDSLTFFRGIHQHRLIQKLQQLCESLIPLLEKHDHGTKTVEPLSLAQKRSLVQIWAELLETLVSITKVIHLTSYQNLDLYTILADLVLQDENVLTLALERHPVQQLSLELATLAQADLDRLYDLAGLSLKDLTDTVAFFAGPALTSPQNLFITHNDSREPHRVLPAHTPWSSRITELGDFIRTHGAGILGQHHAFIWKQWKQSSHKGPSQYSLYPVLHEDPIALDDLSGYEEQRSVVIENTRRFVEGKSANNMLLYGDRGTGKSATVKAVCRAFADRGLKLIEVRKRDLMHFEEIAETLSGRGLTFVLFIDDLSFEATDDTFTGLKALLEGGLERRPANVVIYATSNRRHLVKEHFADRPTAAQAAEALTTGDVRAFDTMQEQLSLADRFGVTVVFTAPNQEEYLAIAEAIAERRGLLTTESDRERFRQNALRWEKWFNGRSPRTAQQYVDWLAGGELFPWE</sequence>
<dbReference type="KEGG" id="scd:Spica_0645"/>
<proteinExistence type="predicted"/>